<evidence type="ECO:0000256" key="2">
    <source>
        <dbReference type="ARBA" id="ARBA00022737"/>
    </source>
</evidence>
<dbReference type="Gene3D" id="3.40.50.10490">
    <property type="entry name" value="Glucose-6-phosphate isomerase like protein, domain 1"/>
    <property type="match status" value="2"/>
</dbReference>
<gene>
    <name evidence="4" type="ORF">KUL25_00535</name>
    <name evidence="5" type="ORF">KUL25_00540</name>
</gene>
<name>A0A975TVJ6_9RHOB</name>
<evidence type="ECO:0000259" key="3">
    <source>
        <dbReference type="PROSITE" id="PS51464"/>
    </source>
</evidence>
<keyword evidence="2" id="KW-0677">Repeat</keyword>
<reference evidence="5 6" key="1">
    <citation type="submission" date="2021-07" db="EMBL/GenBank/DDBJ databases">
        <title>Karlodiniumbacter phycospheric gen. nov., sp. nov., a phycosphere bacterium isolated from karlodinium veneficum.</title>
        <authorList>
            <person name="Peng Y."/>
            <person name="Jiang L."/>
            <person name="Lee J."/>
        </authorList>
    </citation>
    <scope>NUCLEOTIDE SEQUENCE</scope>
    <source>
        <strain evidence="5 6">N5</strain>
    </source>
</reference>
<evidence type="ECO:0000313" key="5">
    <source>
        <dbReference type="EMBL" id="QXL88046.1"/>
    </source>
</evidence>
<dbReference type="PANTHER" id="PTHR10937:SF8">
    <property type="entry name" value="AMINOTRANSFERASE-RELATED"/>
    <property type="match status" value="1"/>
</dbReference>
<proteinExistence type="predicted"/>
<dbReference type="Pfam" id="PF01380">
    <property type="entry name" value="SIS"/>
    <property type="match status" value="2"/>
</dbReference>
<dbReference type="InterPro" id="IPR035490">
    <property type="entry name" value="GlmS/FrlB_SIS"/>
</dbReference>
<evidence type="ECO:0000313" key="6">
    <source>
        <dbReference type="Proteomes" id="UP000693972"/>
    </source>
</evidence>
<dbReference type="AlphaFoldDB" id="A0A975TVJ6"/>
<sequence>MTETLTQMRQEVLEIPDAVERLLSRGTPHIAQIAKAAAEADPRFAVTVARGSSDHVCTFLKYALELELGLPVASIGPSIASIYGAELKLAQSITLSVSQSGQSPDIVAMTAAATKSGSFTVAITNDARARLSTASTQTIDIHAGPERSVAATKTFVTSAVAGLVLLAEWKGCDALRTALRTLPQRLSDATNHDWPELRAAIGPASSLFTLGRGPAWAISNEAALKFKETCQIHAESYSSAEVLHGPVSIVGGGFPVLCFASADAAEASVTEVADQLAAKGAQVFVTSSTADVAHSLPHVRTGHRLTDPLALIVSFYTMIEKVAAERGVNPDAPRHLNKVTQTL</sequence>
<keyword evidence="6" id="KW-1185">Reference proteome</keyword>
<keyword evidence="1" id="KW-0032">Aminotransferase</keyword>
<dbReference type="PROSITE" id="PS51464">
    <property type="entry name" value="SIS"/>
    <property type="match status" value="2"/>
</dbReference>
<protein>
    <submittedName>
        <fullName evidence="5">SIS domain-containing protein</fullName>
    </submittedName>
</protein>
<dbReference type="RefSeq" id="WP_257891131.1">
    <property type="nucleotide sequence ID" value="NZ_JAIMBW010000001.1"/>
</dbReference>
<dbReference type="PANTHER" id="PTHR10937">
    <property type="entry name" value="GLUCOSAMINE--FRUCTOSE-6-PHOSPHATE AMINOTRANSFERASE, ISOMERIZING"/>
    <property type="match status" value="1"/>
</dbReference>
<dbReference type="Proteomes" id="UP000693972">
    <property type="component" value="Unassembled WGS sequence"/>
</dbReference>
<dbReference type="GO" id="GO:1901135">
    <property type="term" value="P:carbohydrate derivative metabolic process"/>
    <property type="evidence" value="ECO:0007669"/>
    <property type="project" value="InterPro"/>
</dbReference>
<dbReference type="InterPro" id="IPR001347">
    <property type="entry name" value="SIS_dom"/>
</dbReference>
<dbReference type="CDD" id="cd05008">
    <property type="entry name" value="SIS_GlmS_GlmD_1"/>
    <property type="match status" value="1"/>
</dbReference>
<accession>A0A975TVJ6</accession>
<dbReference type="InterPro" id="IPR035466">
    <property type="entry name" value="GlmS/AgaS_SIS"/>
</dbReference>
<dbReference type="GO" id="GO:0097367">
    <property type="term" value="F:carbohydrate derivative binding"/>
    <property type="evidence" value="ECO:0007669"/>
    <property type="project" value="InterPro"/>
</dbReference>
<dbReference type="EMBL" id="CP078073">
    <property type="protein sequence ID" value="QXL88046.1"/>
    <property type="molecule type" value="Genomic_DNA"/>
</dbReference>
<dbReference type="CDD" id="cd05009">
    <property type="entry name" value="SIS_GlmS_GlmD_2"/>
    <property type="match status" value="1"/>
</dbReference>
<evidence type="ECO:0000256" key="1">
    <source>
        <dbReference type="ARBA" id="ARBA00022576"/>
    </source>
</evidence>
<dbReference type="EMBL" id="JAIMBW010000001">
    <property type="protein sequence ID" value="MBY4891246.1"/>
    <property type="molecule type" value="Genomic_DNA"/>
</dbReference>
<feature type="domain" description="SIS" evidence="3">
    <location>
        <begin position="197"/>
        <end position="333"/>
    </location>
</feature>
<organism evidence="5">
    <name type="scientific">Gymnodinialimonas phycosphaerae</name>
    <dbReference type="NCBI Taxonomy" id="2841589"/>
    <lineage>
        <taxon>Bacteria</taxon>
        <taxon>Pseudomonadati</taxon>
        <taxon>Pseudomonadota</taxon>
        <taxon>Alphaproteobacteria</taxon>
        <taxon>Rhodobacterales</taxon>
        <taxon>Paracoccaceae</taxon>
        <taxon>Gymnodinialimonas</taxon>
    </lineage>
</organism>
<feature type="domain" description="SIS" evidence="3">
    <location>
        <begin position="33"/>
        <end position="177"/>
    </location>
</feature>
<evidence type="ECO:0000313" key="4">
    <source>
        <dbReference type="EMBL" id="MBY4891246.1"/>
    </source>
</evidence>
<keyword evidence="1" id="KW-0808">Transferase</keyword>
<dbReference type="InterPro" id="IPR046348">
    <property type="entry name" value="SIS_dom_sf"/>
</dbReference>
<dbReference type="SUPFAM" id="SSF53697">
    <property type="entry name" value="SIS domain"/>
    <property type="match status" value="1"/>
</dbReference>
<dbReference type="GO" id="GO:0008483">
    <property type="term" value="F:transaminase activity"/>
    <property type="evidence" value="ECO:0007669"/>
    <property type="project" value="UniProtKB-KW"/>
</dbReference>